<keyword evidence="7" id="KW-0813">Transport</keyword>
<dbReference type="InterPro" id="IPR009011">
    <property type="entry name" value="Man6P_isomerase_rcpt-bd_dom_sf"/>
</dbReference>
<comment type="subcellular location">
    <subcellularLocation>
        <location evidence="2">Cytoplasmic vesicle membrane</location>
        <topology evidence="2">Single-pass type I membrane protein</topology>
    </subcellularLocation>
    <subcellularLocation>
        <location evidence="4">Golgi apparatus membrane</location>
        <topology evidence="4">Single-pass type I membrane protein</topology>
    </subcellularLocation>
    <subcellularLocation>
        <location evidence="1">Mitochondrion membrane</location>
        <topology evidence="1">Single-pass membrane protein</topology>
    </subcellularLocation>
    <subcellularLocation>
        <location evidence="3">Preautophagosomal structure membrane</location>
        <topology evidence="3">Single-pass type I membrane protein</topology>
    </subcellularLocation>
</comment>
<keyword evidence="17" id="KW-0968">Cytoplasmic vesicle</keyword>
<evidence type="ECO:0000256" key="18">
    <source>
        <dbReference type="SAM" id="Phobius"/>
    </source>
</evidence>
<evidence type="ECO:0000313" key="21">
    <source>
        <dbReference type="Proteomes" id="UP000054097"/>
    </source>
</evidence>
<evidence type="ECO:0000256" key="15">
    <source>
        <dbReference type="ARBA" id="ARBA00023136"/>
    </source>
</evidence>
<keyword evidence="9" id="KW-0732">Signal</keyword>
<keyword evidence="13" id="KW-0333">Golgi apparatus</keyword>
<evidence type="ECO:0000256" key="12">
    <source>
        <dbReference type="ARBA" id="ARBA00023006"/>
    </source>
</evidence>
<dbReference type="HOGENOM" id="CLU_047751_1_0_1"/>
<evidence type="ECO:0000256" key="17">
    <source>
        <dbReference type="ARBA" id="ARBA00023329"/>
    </source>
</evidence>
<dbReference type="Pfam" id="PF09451">
    <property type="entry name" value="ATG27"/>
    <property type="match status" value="1"/>
</dbReference>
<dbReference type="Proteomes" id="UP000054097">
    <property type="component" value="Unassembled WGS sequence"/>
</dbReference>
<keyword evidence="16" id="KW-1015">Disulfide bond</keyword>
<evidence type="ECO:0000256" key="10">
    <source>
        <dbReference type="ARBA" id="ARBA00022927"/>
    </source>
</evidence>
<evidence type="ECO:0000256" key="14">
    <source>
        <dbReference type="ARBA" id="ARBA00023128"/>
    </source>
</evidence>
<sequence length="231" mass="25137">MTAQRTRSTPPTEMIDTLEFNICKDLPPNDGPANDQCPSGSRACLTKTNKKEGENDRIVAVIPLATSSSLDPKFQALSEQSGFTILLHGGSYPAENGTPQIFNLTMLCGQEAKEPSFSDYNSLTGTGTVTWETPAACAKENKDDPPNPTPDEPSTPSGSGLGWFFFLFFLALGAYFVIGAYHNYTNYGATGWDLVPHRDFWRDVPFLLRDLAQHLITAVRGGPSRGGYHAV</sequence>
<evidence type="ECO:0000313" key="20">
    <source>
        <dbReference type="EMBL" id="KIM31455.1"/>
    </source>
</evidence>
<keyword evidence="21" id="KW-1185">Reference proteome</keyword>
<evidence type="ECO:0000256" key="13">
    <source>
        <dbReference type="ARBA" id="ARBA00023034"/>
    </source>
</evidence>
<evidence type="ECO:0000256" key="6">
    <source>
        <dbReference type="ARBA" id="ARBA00013776"/>
    </source>
</evidence>
<keyword evidence="11 18" id="KW-1133">Transmembrane helix</keyword>
<dbReference type="PANTHER" id="PTHR15071:SF13">
    <property type="entry name" value="AUTOPHAGY-RELATED PROTEIN 27"/>
    <property type="match status" value="1"/>
</dbReference>
<evidence type="ECO:0000256" key="8">
    <source>
        <dbReference type="ARBA" id="ARBA00022692"/>
    </source>
</evidence>
<evidence type="ECO:0000256" key="9">
    <source>
        <dbReference type="ARBA" id="ARBA00022729"/>
    </source>
</evidence>
<reference evidence="21" key="2">
    <citation type="submission" date="2015-01" db="EMBL/GenBank/DDBJ databases">
        <title>Evolutionary Origins and Diversification of the Mycorrhizal Mutualists.</title>
        <authorList>
            <consortium name="DOE Joint Genome Institute"/>
            <consortium name="Mycorrhizal Genomics Consortium"/>
            <person name="Kohler A."/>
            <person name="Kuo A."/>
            <person name="Nagy L.G."/>
            <person name="Floudas D."/>
            <person name="Copeland A."/>
            <person name="Barry K.W."/>
            <person name="Cichocki N."/>
            <person name="Veneault-Fourrey C."/>
            <person name="LaButti K."/>
            <person name="Lindquist E.A."/>
            <person name="Lipzen A."/>
            <person name="Lundell T."/>
            <person name="Morin E."/>
            <person name="Murat C."/>
            <person name="Riley R."/>
            <person name="Ohm R."/>
            <person name="Sun H."/>
            <person name="Tunlid A."/>
            <person name="Henrissat B."/>
            <person name="Grigoriev I.V."/>
            <person name="Hibbett D.S."/>
            <person name="Martin F."/>
        </authorList>
    </citation>
    <scope>NUCLEOTIDE SEQUENCE [LARGE SCALE GENOMIC DNA]</scope>
    <source>
        <strain evidence="21">MAFF 305830</strain>
    </source>
</reference>
<dbReference type="Gene3D" id="2.70.130.10">
    <property type="entry name" value="Mannose-6-phosphate receptor binding domain"/>
    <property type="match status" value="1"/>
</dbReference>
<accession>A0A0C3B3P5</accession>
<dbReference type="InterPro" id="IPR044865">
    <property type="entry name" value="MRH_dom"/>
</dbReference>
<evidence type="ECO:0000256" key="5">
    <source>
        <dbReference type="ARBA" id="ARBA00005363"/>
    </source>
</evidence>
<dbReference type="GO" id="GO:0034045">
    <property type="term" value="C:phagophore assembly site membrane"/>
    <property type="evidence" value="ECO:0007669"/>
    <property type="project" value="UniProtKB-SubCell"/>
</dbReference>
<dbReference type="OrthoDB" id="29460at2759"/>
<name>A0A0C3B3P5_SERVB</name>
<dbReference type="GO" id="GO:0015031">
    <property type="term" value="P:protein transport"/>
    <property type="evidence" value="ECO:0007669"/>
    <property type="project" value="UniProtKB-KW"/>
</dbReference>
<keyword evidence="10" id="KW-0653">Protein transport</keyword>
<reference evidence="20 21" key="1">
    <citation type="submission" date="2014-04" db="EMBL/GenBank/DDBJ databases">
        <authorList>
            <consortium name="DOE Joint Genome Institute"/>
            <person name="Kuo A."/>
            <person name="Zuccaro A."/>
            <person name="Kohler A."/>
            <person name="Nagy L.G."/>
            <person name="Floudas D."/>
            <person name="Copeland A."/>
            <person name="Barry K.W."/>
            <person name="Cichocki N."/>
            <person name="Veneault-Fourrey C."/>
            <person name="LaButti K."/>
            <person name="Lindquist E.A."/>
            <person name="Lipzen A."/>
            <person name="Lundell T."/>
            <person name="Morin E."/>
            <person name="Murat C."/>
            <person name="Sun H."/>
            <person name="Tunlid A."/>
            <person name="Henrissat B."/>
            <person name="Grigoriev I.V."/>
            <person name="Hibbett D.S."/>
            <person name="Martin F."/>
            <person name="Nordberg H.P."/>
            <person name="Cantor M.N."/>
            <person name="Hua S.X."/>
        </authorList>
    </citation>
    <scope>NUCLEOTIDE SEQUENCE [LARGE SCALE GENOMIC DNA]</scope>
    <source>
        <strain evidence="20 21">MAFF 305830</strain>
    </source>
</reference>
<keyword evidence="15 18" id="KW-0472">Membrane</keyword>
<evidence type="ECO:0000256" key="1">
    <source>
        <dbReference type="ARBA" id="ARBA00004304"/>
    </source>
</evidence>
<evidence type="ECO:0000256" key="4">
    <source>
        <dbReference type="ARBA" id="ARBA00004614"/>
    </source>
</evidence>
<dbReference type="SUPFAM" id="SSF50911">
    <property type="entry name" value="Mannose 6-phosphate receptor domain"/>
    <property type="match status" value="1"/>
</dbReference>
<evidence type="ECO:0000256" key="11">
    <source>
        <dbReference type="ARBA" id="ARBA00022989"/>
    </source>
</evidence>
<dbReference type="AlphaFoldDB" id="A0A0C3B3P5"/>
<evidence type="ECO:0000256" key="3">
    <source>
        <dbReference type="ARBA" id="ARBA00004472"/>
    </source>
</evidence>
<dbReference type="GO" id="GO:0006914">
    <property type="term" value="P:autophagy"/>
    <property type="evidence" value="ECO:0007669"/>
    <property type="project" value="UniProtKB-KW"/>
</dbReference>
<protein>
    <recommendedName>
        <fullName evidence="6">Autophagy-related protein 27</fullName>
    </recommendedName>
</protein>
<feature type="domain" description="MRH" evidence="19">
    <location>
        <begin position="1"/>
        <end position="139"/>
    </location>
</feature>
<dbReference type="GO" id="GO:0030659">
    <property type="term" value="C:cytoplasmic vesicle membrane"/>
    <property type="evidence" value="ECO:0007669"/>
    <property type="project" value="UniProtKB-SubCell"/>
</dbReference>
<dbReference type="STRING" id="933852.A0A0C3B3P5"/>
<dbReference type="GO" id="GO:0000139">
    <property type="term" value="C:Golgi membrane"/>
    <property type="evidence" value="ECO:0007669"/>
    <property type="project" value="UniProtKB-SubCell"/>
</dbReference>
<gene>
    <name evidence="20" type="ORF">M408DRAFT_327659</name>
</gene>
<proteinExistence type="inferred from homology"/>
<evidence type="ECO:0000259" key="19">
    <source>
        <dbReference type="PROSITE" id="PS51914"/>
    </source>
</evidence>
<dbReference type="EMBL" id="KN824282">
    <property type="protein sequence ID" value="KIM31455.1"/>
    <property type="molecule type" value="Genomic_DNA"/>
</dbReference>
<dbReference type="PROSITE" id="PS51914">
    <property type="entry name" value="MRH"/>
    <property type="match status" value="1"/>
</dbReference>
<evidence type="ECO:0000256" key="2">
    <source>
        <dbReference type="ARBA" id="ARBA00004358"/>
    </source>
</evidence>
<comment type="similarity">
    <text evidence="5">Belongs to the ATG27 family.</text>
</comment>
<organism evidence="20 21">
    <name type="scientific">Serendipita vermifera MAFF 305830</name>
    <dbReference type="NCBI Taxonomy" id="933852"/>
    <lineage>
        <taxon>Eukaryota</taxon>
        <taxon>Fungi</taxon>
        <taxon>Dikarya</taxon>
        <taxon>Basidiomycota</taxon>
        <taxon>Agaricomycotina</taxon>
        <taxon>Agaricomycetes</taxon>
        <taxon>Sebacinales</taxon>
        <taxon>Serendipitaceae</taxon>
        <taxon>Serendipita</taxon>
    </lineage>
</organism>
<evidence type="ECO:0000256" key="7">
    <source>
        <dbReference type="ARBA" id="ARBA00022448"/>
    </source>
</evidence>
<dbReference type="PANTHER" id="PTHR15071">
    <property type="entry name" value="MANNOSE-6-PHOSPHATE RECEPTOR FAMILY MEMBER"/>
    <property type="match status" value="1"/>
</dbReference>
<feature type="transmembrane region" description="Helical" evidence="18">
    <location>
        <begin position="160"/>
        <end position="178"/>
    </location>
</feature>
<keyword evidence="8 18" id="KW-0812">Transmembrane</keyword>
<evidence type="ECO:0000256" key="16">
    <source>
        <dbReference type="ARBA" id="ARBA00023157"/>
    </source>
</evidence>
<keyword evidence="14" id="KW-0496">Mitochondrion</keyword>
<dbReference type="GO" id="GO:0031966">
    <property type="term" value="C:mitochondrial membrane"/>
    <property type="evidence" value="ECO:0007669"/>
    <property type="project" value="UniProtKB-SubCell"/>
</dbReference>
<keyword evidence="12" id="KW-0072">Autophagy</keyword>
<dbReference type="InterPro" id="IPR018939">
    <property type="entry name" value="Autophagy-rel_prot_27"/>
</dbReference>